<dbReference type="InterPro" id="IPR046373">
    <property type="entry name" value="Acyl-CoA_Oxase/DH_mid-dom_sf"/>
</dbReference>
<dbReference type="SUPFAM" id="SSF47203">
    <property type="entry name" value="Acyl-CoA dehydrogenase C-terminal domain-like"/>
    <property type="match status" value="1"/>
</dbReference>
<dbReference type="InterPro" id="IPR009100">
    <property type="entry name" value="AcylCoA_DH/oxidase_NM_dom_sf"/>
</dbReference>
<dbReference type="Pfam" id="PF02770">
    <property type="entry name" value="Acyl-CoA_dh_M"/>
    <property type="match status" value="1"/>
</dbReference>
<evidence type="ECO:0000259" key="8">
    <source>
        <dbReference type="Pfam" id="PF02771"/>
    </source>
</evidence>
<evidence type="ECO:0000313" key="9">
    <source>
        <dbReference type="EMBL" id="CCX05671.1"/>
    </source>
</evidence>
<dbReference type="PANTHER" id="PTHR43884:SF18">
    <property type="entry name" value="ISOVALERYL-COENZYME A DEHYDROGENASE"/>
    <property type="match status" value="1"/>
</dbReference>
<dbReference type="SUPFAM" id="SSF56645">
    <property type="entry name" value="Acyl-CoA dehydrogenase NM domain-like"/>
    <property type="match status" value="1"/>
</dbReference>
<dbReference type="InterPro" id="IPR036250">
    <property type="entry name" value="AcylCo_DH-like_C"/>
</dbReference>
<dbReference type="Pfam" id="PF00441">
    <property type="entry name" value="Acyl-CoA_dh_1"/>
    <property type="match status" value="1"/>
</dbReference>
<dbReference type="STRING" id="1076935.U4KWS2"/>
<evidence type="ECO:0000256" key="2">
    <source>
        <dbReference type="ARBA" id="ARBA00009347"/>
    </source>
</evidence>
<accession>U4KWS2</accession>
<evidence type="ECO:0000259" key="6">
    <source>
        <dbReference type="Pfam" id="PF00441"/>
    </source>
</evidence>
<reference evidence="9 10" key="1">
    <citation type="journal article" date="2013" name="PLoS Genet.">
        <title>The genome and development-dependent transcriptomes of Pyronema confluens: a window into fungal evolution.</title>
        <authorList>
            <person name="Traeger S."/>
            <person name="Altegoer F."/>
            <person name="Freitag M."/>
            <person name="Gabaldon T."/>
            <person name="Kempken F."/>
            <person name="Kumar A."/>
            <person name="Marcet-Houben M."/>
            <person name="Poggeler S."/>
            <person name="Stajich J.E."/>
            <person name="Nowrousian M."/>
        </authorList>
    </citation>
    <scope>NUCLEOTIDE SEQUENCE [LARGE SCALE GENOMIC DNA]</scope>
    <source>
        <strain evidence="10">CBS 100304</strain>
        <tissue evidence="9">Vegetative mycelium</tissue>
    </source>
</reference>
<sequence>MSFLATFRPQRVLNTARRLRPTSYLKPGAFTAVRFATTKQTATFKPPTSEDLIELRERVQEFTRREIPEEFAAHVDKVNEFPAEMWKKLGSAGFLGITAEEEYGGLDMGYQAHCIVMEEISRASASIGLSYAAHSNLCINQLTLHATKEQKERFLPGLISGDLVGALAMSEHSAGSDVVSMKSNLKATETGGWVLNGTKMWITNGPDADVIIVYAKSDLQAGKKGITATLVEKGMKGFSVAQKLDKFGMRGSNTGELVFEDVEIPAGNQLGATGEGVKVLMSGLDLERLVLSAGPIGIMQACMDITLPYVHTRKQFDTPIGHFQLMQGKLADMHVKLSAARAYTMAAARAADEGAFDTRDCAGAIMYASNMAVECANDAMQALGGNGFINEYPAGRLLRDSRLYTVGAGSTEVRQIVIGRSFNKEYA</sequence>
<evidence type="ECO:0000256" key="1">
    <source>
        <dbReference type="ARBA" id="ARBA00001974"/>
    </source>
</evidence>
<keyword evidence="4 5" id="KW-0274">FAD</keyword>
<dbReference type="InterPro" id="IPR037069">
    <property type="entry name" value="AcylCoA_DH/ox_N_sf"/>
</dbReference>
<dbReference type="GO" id="GO:0050660">
    <property type="term" value="F:flavin adenine dinucleotide binding"/>
    <property type="evidence" value="ECO:0007669"/>
    <property type="project" value="InterPro"/>
</dbReference>
<dbReference type="PROSITE" id="PS00073">
    <property type="entry name" value="ACYL_COA_DH_2"/>
    <property type="match status" value="1"/>
</dbReference>
<feature type="domain" description="Acyl-CoA dehydrogenase/oxidase N-terminal" evidence="8">
    <location>
        <begin position="50"/>
        <end position="162"/>
    </location>
</feature>
<dbReference type="Gene3D" id="1.20.140.10">
    <property type="entry name" value="Butyryl-CoA Dehydrogenase, subunit A, domain 3"/>
    <property type="match status" value="1"/>
</dbReference>
<dbReference type="eggNOG" id="KOG0141">
    <property type="taxonomic scope" value="Eukaryota"/>
</dbReference>
<dbReference type="Proteomes" id="UP000018144">
    <property type="component" value="Unassembled WGS sequence"/>
</dbReference>
<dbReference type="OMA" id="CFITNSG"/>
<dbReference type="Gene3D" id="1.10.540.10">
    <property type="entry name" value="Acyl-CoA dehydrogenase/oxidase, N-terminal domain"/>
    <property type="match status" value="1"/>
</dbReference>
<dbReference type="InterPro" id="IPR013786">
    <property type="entry name" value="AcylCoA_DH/ox_N"/>
</dbReference>
<dbReference type="Gene3D" id="2.40.110.10">
    <property type="entry name" value="Butyryl-CoA Dehydrogenase, subunit A, domain 2"/>
    <property type="match status" value="1"/>
</dbReference>
<dbReference type="PROSITE" id="PS00072">
    <property type="entry name" value="ACYL_COA_DH_1"/>
    <property type="match status" value="1"/>
</dbReference>
<comment type="cofactor">
    <cofactor evidence="1 5">
        <name>FAD</name>
        <dbReference type="ChEBI" id="CHEBI:57692"/>
    </cofactor>
</comment>
<dbReference type="InterPro" id="IPR006091">
    <property type="entry name" value="Acyl-CoA_Oxase/DH_mid-dom"/>
</dbReference>
<dbReference type="OrthoDB" id="9988775at2759"/>
<evidence type="ECO:0000259" key="7">
    <source>
        <dbReference type="Pfam" id="PF02770"/>
    </source>
</evidence>
<dbReference type="GO" id="GO:0006552">
    <property type="term" value="P:L-leucine catabolic process"/>
    <property type="evidence" value="ECO:0007669"/>
    <property type="project" value="TreeGrafter"/>
</dbReference>
<dbReference type="PANTHER" id="PTHR43884">
    <property type="entry name" value="ACYL-COA DEHYDROGENASE"/>
    <property type="match status" value="1"/>
</dbReference>
<dbReference type="FunFam" id="1.10.540.10:FF:000021">
    <property type="entry name" value="Isovaleryl-CoA dehydrogenase IvdA"/>
    <property type="match status" value="1"/>
</dbReference>
<dbReference type="FunFam" id="1.20.140.10:FF:000003">
    <property type="entry name" value="isovaleryl-CoA dehydrogenase, mitochondrial"/>
    <property type="match status" value="1"/>
</dbReference>
<evidence type="ECO:0000313" key="10">
    <source>
        <dbReference type="Proteomes" id="UP000018144"/>
    </source>
</evidence>
<dbReference type="EMBL" id="HF935265">
    <property type="protein sequence ID" value="CCX05671.1"/>
    <property type="molecule type" value="Genomic_DNA"/>
</dbReference>
<proteinExistence type="inferred from homology"/>
<name>U4KWS2_PYROM</name>
<evidence type="ECO:0000256" key="3">
    <source>
        <dbReference type="ARBA" id="ARBA00022630"/>
    </source>
</evidence>
<dbReference type="InterPro" id="IPR009075">
    <property type="entry name" value="AcylCo_DH/oxidase_C"/>
</dbReference>
<gene>
    <name evidence="9" type="ORF">PCON_05258</name>
</gene>
<evidence type="ECO:0000256" key="5">
    <source>
        <dbReference type="RuleBase" id="RU362125"/>
    </source>
</evidence>
<dbReference type="AlphaFoldDB" id="U4KWS2"/>
<dbReference type="GO" id="GO:0008470">
    <property type="term" value="F:3-methylbutanoyl-CoA dehydrogenase activity"/>
    <property type="evidence" value="ECO:0007669"/>
    <property type="project" value="TreeGrafter"/>
</dbReference>
<dbReference type="Pfam" id="PF02771">
    <property type="entry name" value="Acyl-CoA_dh_N"/>
    <property type="match status" value="1"/>
</dbReference>
<comment type="similarity">
    <text evidence="2 5">Belongs to the acyl-CoA dehydrogenase family.</text>
</comment>
<dbReference type="FunFam" id="2.40.110.10:FF:000004">
    <property type="entry name" value="Isovaleryl-CoA dehydrogenase, mitochondrial"/>
    <property type="match status" value="1"/>
</dbReference>
<feature type="domain" description="Acyl-CoA oxidase/dehydrogenase middle" evidence="7">
    <location>
        <begin position="166"/>
        <end position="262"/>
    </location>
</feature>
<dbReference type="InterPro" id="IPR006089">
    <property type="entry name" value="Acyl-CoA_DH_CS"/>
</dbReference>
<keyword evidence="3 5" id="KW-0285">Flavoprotein</keyword>
<protein>
    <submittedName>
        <fullName evidence="9">Similar to Isovaleryl-CoA dehydrogenase, mitochondrial acc. no. Q5RBD5</fullName>
    </submittedName>
</protein>
<organism evidence="9 10">
    <name type="scientific">Pyronema omphalodes (strain CBS 100304)</name>
    <name type="common">Pyronema confluens</name>
    <dbReference type="NCBI Taxonomy" id="1076935"/>
    <lineage>
        <taxon>Eukaryota</taxon>
        <taxon>Fungi</taxon>
        <taxon>Dikarya</taxon>
        <taxon>Ascomycota</taxon>
        <taxon>Pezizomycotina</taxon>
        <taxon>Pezizomycetes</taxon>
        <taxon>Pezizales</taxon>
        <taxon>Pyronemataceae</taxon>
        <taxon>Pyronema</taxon>
    </lineage>
</organism>
<keyword evidence="10" id="KW-1185">Reference proteome</keyword>
<feature type="domain" description="Acyl-CoA dehydrogenase/oxidase C-terminal" evidence="6">
    <location>
        <begin position="274"/>
        <end position="421"/>
    </location>
</feature>
<evidence type="ECO:0000256" key="4">
    <source>
        <dbReference type="ARBA" id="ARBA00022827"/>
    </source>
</evidence>
<keyword evidence="5" id="KW-0560">Oxidoreductase</keyword>